<name>A0A0R1V6K7_9LACO</name>
<dbReference type="HAMAP" id="MF_00418">
    <property type="entry name" value="DapA"/>
    <property type="match status" value="1"/>
</dbReference>
<feature type="binding site" evidence="12 15">
    <location>
        <position position="208"/>
    </location>
    <ligand>
        <name>pyruvate</name>
        <dbReference type="ChEBI" id="CHEBI:15361"/>
    </ligand>
</feature>
<dbReference type="InterPro" id="IPR002220">
    <property type="entry name" value="DapA-like"/>
</dbReference>
<dbReference type="GO" id="GO:0009089">
    <property type="term" value="P:lysine biosynthetic process via diaminopimelate"/>
    <property type="evidence" value="ECO:0007669"/>
    <property type="project" value="UniProtKB-UniRule"/>
</dbReference>
<dbReference type="SMART" id="SM01130">
    <property type="entry name" value="DHDPS"/>
    <property type="match status" value="1"/>
</dbReference>
<dbReference type="InterPro" id="IPR013785">
    <property type="entry name" value="Aldolase_TIM"/>
</dbReference>
<comment type="subunit">
    <text evidence="12">Homotetramer; dimer of dimers.</text>
</comment>
<organism evidence="16 17">
    <name type="scientific">Limosilactobacillus gastricus DSM 16045</name>
    <dbReference type="NCBI Taxonomy" id="1423749"/>
    <lineage>
        <taxon>Bacteria</taxon>
        <taxon>Bacillati</taxon>
        <taxon>Bacillota</taxon>
        <taxon>Bacilli</taxon>
        <taxon>Lactobacillales</taxon>
        <taxon>Lactobacillaceae</taxon>
        <taxon>Limosilactobacillus</taxon>
    </lineage>
</organism>
<feature type="active site" description="Proton donor/acceptor" evidence="12 14">
    <location>
        <position position="139"/>
    </location>
</feature>
<sequence length="307" mass="33326">MSNTNLKQADLMTAIITPFDEHGINYQSLDRLTEHLLSLGNKGFVVGGTTGETPTLSHDEKLALYEHFAKLINGRVPVIAGTGSNNTQETIEFTNEVAQIEGIDYALVVVPPYNKPNQRGMIAHFTAVADQVDLPIIIYNIPGRTGVKMAQETVVTLSQHPNIAGVKQCASMEEFEYIVENSSDDFAVFSGEDNQAFIAKALGGAGVISVAAHLYAKQMRAMYDALDNGELATAAKLQRWLTPRMQACFMYPSPSPIKAVMNAQGFEVGPCRLPIVSLNDEEKQTLAQALGLGQDAFSHELPLDLGE</sequence>
<dbReference type="UniPathway" id="UPA00034">
    <property type="reaction ID" value="UER00017"/>
</dbReference>
<dbReference type="SUPFAM" id="SSF51569">
    <property type="entry name" value="Aldolase"/>
    <property type="match status" value="1"/>
</dbReference>
<keyword evidence="10 12" id="KW-0704">Schiff base</keyword>
<dbReference type="Proteomes" id="UP000051739">
    <property type="component" value="Unassembled WGS sequence"/>
</dbReference>
<evidence type="ECO:0000256" key="10">
    <source>
        <dbReference type="ARBA" id="ARBA00023270"/>
    </source>
</evidence>
<dbReference type="AlphaFoldDB" id="A0A0R1V6K7"/>
<keyword evidence="6 12" id="KW-0028">Amino-acid biosynthesis</keyword>
<evidence type="ECO:0000313" key="16">
    <source>
        <dbReference type="EMBL" id="KRM01159.1"/>
    </source>
</evidence>
<feature type="site" description="Part of a proton relay during catalysis" evidence="12">
    <location>
        <position position="113"/>
    </location>
</feature>
<dbReference type="PIRSF" id="PIRSF001365">
    <property type="entry name" value="DHDPS"/>
    <property type="match status" value="1"/>
</dbReference>
<dbReference type="RefSeq" id="WP_056937789.1">
    <property type="nucleotide sequence ID" value="NZ_AZFN01000021.1"/>
</dbReference>
<dbReference type="CDD" id="cd00950">
    <property type="entry name" value="DHDPS"/>
    <property type="match status" value="1"/>
</dbReference>
<feature type="site" description="Part of a proton relay during catalysis" evidence="12">
    <location>
        <position position="49"/>
    </location>
</feature>
<dbReference type="EC" id="4.3.3.7" evidence="4 12"/>
<dbReference type="InterPro" id="IPR020625">
    <property type="entry name" value="Schiff_base-form_aldolases_AS"/>
</dbReference>
<keyword evidence="7 12" id="KW-0220">Diaminopimelate biosynthesis</keyword>
<evidence type="ECO:0000256" key="14">
    <source>
        <dbReference type="PIRSR" id="PIRSR001365-1"/>
    </source>
</evidence>
<reference evidence="16 17" key="1">
    <citation type="journal article" date="2015" name="Genome Announc.">
        <title>Expanding the biotechnology potential of lactobacilli through comparative genomics of 213 strains and associated genera.</title>
        <authorList>
            <person name="Sun Z."/>
            <person name="Harris H.M."/>
            <person name="McCann A."/>
            <person name="Guo C."/>
            <person name="Argimon S."/>
            <person name="Zhang W."/>
            <person name="Yang X."/>
            <person name="Jeffery I.B."/>
            <person name="Cooney J.C."/>
            <person name="Kagawa T.F."/>
            <person name="Liu W."/>
            <person name="Song Y."/>
            <person name="Salvetti E."/>
            <person name="Wrobel A."/>
            <person name="Rasinkangas P."/>
            <person name="Parkhill J."/>
            <person name="Rea M.C."/>
            <person name="O'Sullivan O."/>
            <person name="Ritari J."/>
            <person name="Douillard F.P."/>
            <person name="Paul Ross R."/>
            <person name="Yang R."/>
            <person name="Briner A.E."/>
            <person name="Felis G.E."/>
            <person name="de Vos W.M."/>
            <person name="Barrangou R."/>
            <person name="Klaenhammer T.R."/>
            <person name="Caufield P.W."/>
            <person name="Cui Y."/>
            <person name="Zhang H."/>
            <person name="O'Toole P.W."/>
        </authorList>
    </citation>
    <scope>NUCLEOTIDE SEQUENCE [LARGE SCALE GENOMIC DNA]</scope>
    <source>
        <strain evidence="16 17">DSM 16045</strain>
    </source>
</reference>
<evidence type="ECO:0000256" key="15">
    <source>
        <dbReference type="PIRSR" id="PIRSR001365-2"/>
    </source>
</evidence>
<dbReference type="PANTHER" id="PTHR12128:SF66">
    <property type="entry name" value="4-HYDROXY-2-OXOGLUTARATE ALDOLASE, MITOCHONDRIAL"/>
    <property type="match status" value="1"/>
</dbReference>
<comment type="similarity">
    <text evidence="3 12 13">Belongs to the DapA family.</text>
</comment>
<evidence type="ECO:0000313" key="17">
    <source>
        <dbReference type="Proteomes" id="UP000051739"/>
    </source>
</evidence>
<evidence type="ECO:0000256" key="11">
    <source>
        <dbReference type="ARBA" id="ARBA00047836"/>
    </source>
</evidence>
<evidence type="ECO:0000256" key="3">
    <source>
        <dbReference type="ARBA" id="ARBA00007592"/>
    </source>
</evidence>
<dbReference type="PANTHER" id="PTHR12128">
    <property type="entry name" value="DIHYDRODIPICOLINATE SYNTHASE"/>
    <property type="match status" value="1"/>
</dbReference>
<evidence type="ECO:0000256" key="5">
    <source>
        <dbReference type="ARBA" id="ARBA00022490"/>
    </source>
</evidence>
<evidence type="ECO:0000256" key="9">
    <source>
        <dbReference type="ARBA" id="ARBA00023239"/>
    </source>
</evidence>
<feature type="binding site" evidence="12 15">
    <location>
        <position position="50"/>
    </location>
    <ligand>
        <name>pyruvate</name>
        <dbReference type="ChEBI" id="CHEBI:15361"/>
    </ligand>
</feature>
<accession>A0A0R1V6K7</accession>
<evidence type="ECO:0000256" key="7">
    <source>
        <dbReference type="ARBA" id="ARBA00022915"/>
    </source>
</evidence>
<evidence type="ECO:0000256" key="6">
    <source>
        <dbReference type="ARBA" id="ARBA00022605"/>
    </source>
</evidence>
<comment type="catalytic activity">
    <reaction evidence="11 12">
        <text>L-aspartate 4-semialdehyde + pyruvate = (2S,4S)-4-hydroxy-2,3,4,5-tetrahydrodipicolinate + H2O + H(+)</text>
        <dbReference type="Rhea" id="RHEA:34171"/>
        <dbReference type="ChEBI" id="CHEBI:15361"/>
        <dbReference type="ChEBI" id="CHEBI:15377"/>
        <dbReference type="ChEBI" id="CHEBI:15378"/>
        <dbReference type="ChEBI" id="CHEBI:67139"/>
        <dbReference type="ChEBI" id="CHEBI:537519"/>
        <dbReference type="EC" id="4.3.3.7"/>
    </reaction>
</comment>
<keyword evidence="17" id="KW-1185">Reference proteome</keyword>
<dbReference type="GO" id="GO:0005829">
    <property type="term" value="C:cytosol"/>
    <property type="evidence" value="ECO:0007669"/>
    <property type="project" value="TreeGrafter"/>
</dbReference>
<comment type="caution">
    <text evidence="12">Was originally thought to be a dihydrodipicolinate synthase (DHDPS), catalyzing the condensation of (S)-aspartate-beta-semialdehyde [(S)-ASA] and pyruvate to dihydrodipicolinate (DHDP). However, it was shown in E.coli that the product of the enzymatic reaction is not dihydrodipicolinate but in fact (4S)-4-hydroxy-2,3,4,5-tetrahydro-(2S)-dipicolinic acid (HTPA), and that the consecutive dehydration reaction leading to DHDP is not spontaneous but catalyzed by DapB.</text>
</comment>
<comment type="function">
    <text evidence="1 12">Catalyzes the condensation of (S)-aspartate-beta-semialdehyde [(S)-ASA] and pyruvate to 4-hydroxy-tetrahydrodipicolinate (HTPA).</text>
</comment>
<proteinExistence type="inferred from homology"/>
<dbReference type="InterPro" id="IPR005263">
    <property type="entry name" value="DapA"/>
</dbReference>
<dbReference type="Gene3D" id="3.20.20.70">
    <property type="entry name" value="Aldolase class I"/>
    <property type="match status" value="1"/>
</dbReference>
<dbReference type="GO" id="GO:0008840">
    <property type="term" value="F:4-hydroxy-tetrahydrodipicolinate synthase activity"/>
    <property type="evidence" value="ECO:0007669"/>
    <property type="project" value="UniProtKB-UniRule"/>
</dbReference>
<dbReference type="PRINTS" id="PR00146">
    <property type="entry name" value="DHPICSNTHASE"/>
</dbReference>
<protein>
    <recommendedName>
        <fullName evidence="4 12">4-hydroxy-tetrahydrodipicolinate synthase</fullName>
        <shortName evidence="12">HTPA synthase</shortName>
        <ecNumber evidence="4 12">4.3.3.7</ecNumber>
    </recommendedName>
</protein>
<evidence type="ECO:0000256" key="13">
    <source>
        <dbReference type="PIRNR" id="PIRNR001365"/>
    </source>
</evidence>
<dbReference type="Pfam" id="PF00701">
    <property type="entry name" value="DHDPS"/>
    <property type="match status" value="1"/>
</dbReference>
<dbReference type="PATRIC" id="fig|1423749.3.peg.892"/>
<evidence type="ECO:0000256" key="2">
    <source>
        <dbReference type="ARBA" id="ARBA00005120"/>
    </source>
</evidence>
<evidence type="ECO:0000256" key="8">
    <source>
        <dbReference type="ARBA" id="ARBA00023154"/>
    </source>
</evidence>
<evidence type="ECO:0000256" key="12">
    <source>
        <dbReference type="HAMAP-Rule" id="MF_00418"/>
    </source>
</evidence>
<keyword evidence="9 12" id="KW-0456">Lyase</keyword>
<dbReference type="GO" id="GO:0019877">
    <property type="term" value="P:diaminopimelate biosynthetic process"/>
    <property type="evidence" value="ECO:0007669"/>
    <property type="project" value="UniProtKB-UniRule"/>
</dbReference>
<comment type="pathway">
    <text evidence="2 12">Amino-acid biosynthesis; L-lysine biosynthesis via DAP pathway; (S)-tetrahydrodipicolinate from L-aspartate: step 3/4.</text>
</comment>
<dbReference type="PROSITE" id="PS00666">
    <property type="entry name" value="DHDPS_2"/>
    <property type="match status" value="1"/>
</dbReference>
<dbReference type="EMBL" id="AZFN01000021">
    <property type="protein sequence ID" value="KRM01159.1"/>
    <property type="molecule type" value="Genomic_DNA"/>
</dbReference>
<comment type="subcellular location">
    <subcellularLocation>
        <location evidence="12">Cytoplasm</location>
    </subcellularLocation>
</comment>
<keyword evidence="5 12" id="KW-0963">Cytoplasm</keyword>
<feature type="active site" description="Schiff-base intermediate with substrate" evidence="12 14">
    <location>
        <position position="167"/>
    </location>
</feature>
<evidence type="ECO:0000256" key="1">
    <source>
        <dbReference type="ARBA" id="ARBA00003294"/>
    </source>
</evidence>
<comment type="caution">
    <text evidence="16">The sequence shown here is derived from an EMBL/GenBank/DDBJ whole genome shotgun (WGS) entry which is preliminary data.</text>
</comment>
<dbReference type="NCBIfam" id="TIGR00674">
    <property type="entry name" value="dapA"/>
    <property type="match status" value="1"/>
</dbReference>
<evidence type="ECO:0000256" key="4">
    <source>
        <dbReference type="ARBA" id="ARBA00012086"/>
    </source>
</evidence>
<gene>
    <name evidence="12" type="primary">dapA</name>
    <name evidence="16" type="ORF">FC60_GL000884</name>
</gene>
<keyword evidence="8 12" id="KW-0457">Lysine biosynthesis</keyword>